<organism evidence="2 3">
    <name type="scientific">Candidatus Roizmanbacteria bacterium RIFCSPHIGHO2_01_FULL_39_8</name>
    <dbReference type="NCBI Taxonomy" id="1802033"/>
    <lineage>
        <taxon>Bacteria</taxon>
        <taxon>Candidatus Roizmaniibacteriota</taxon>
    </lineage>
</organism>
<gene>
    <name evidence="2" type="ORF">A2866_00075</name>
</gene>
<reference evidence="2 3" key="1">
    <citation type="journal article" date="2016" name="Nat. Commun.">
        <title>Thousands of microbial genomes shed light on interconnected biogeochemical processes in an aquifer system.</title>
        <authorList>
            <person name="Anantharaman K."/>
            <person name="Brown C.T."/>
            <person name="Hug L.A."/>
            <person name="Sharon I."/>
            <person name="Castelle C.J."/>
            <person name="Probst A.J."/>
            <person name="Thomas B.C."/>
            <person name="Singh A."/>
            <person name="Wilkins M.J."/>
            <person name="Karaoz U."/>
            <person name="Brodie E.L."/>
            <person name="Williams K.H."/>
            <person name="Hubbard S.S."/>
            <person name="Banfield J.F."/>
        </authorList>
    </citation>
    <scope>NUCLEOTIDE SEQUENCE [LARGE SCALE GENOMIC DNA]</scope>
</reference>
<feature type="transmembrane region" description="Helical" evidence="1">
    <location>
        <begin position="6"/>
        <end position="23"/>
    </location>
</feature>
<evidence type="ECO:0000313" key="3">
    <source>
        <dbReference type="Proteomes" id="UP000177026"/>
    </source>
</evidence>
<comment type="caution">
    <text evidence="2">The sequence shown here is derived from an EMBL/GenBank/DDBJ whole genome shotgun (WGS) entry which is preliminary data.</text>
</comment>
<keyword evidence="1" id="KW-1133">Transmembrane helix</keyword>
<dbReference type="AlphaFoldDB" id="A0A1F7GMW5"/>
<dbReference type="Proteomes" id="UP000177026">
    <property type="component" value="Unassembled WGS sequence"/>
</dbReference>
<protein>
    <submittedName>
        <fullName evidence="2">Uncharacterized protein</fullName>
    </submittedName>
</protein>
<accession>A0A1F7GMW5</accession>
<sequence>MKHKVLIFITVLFVFVLGVVVYTKKFAAKKKIHYHAGFQVYKDGKKQEFSNIKYMNIQPCTENEKEYREDEQIEKAHLHDLDGDVVHVEAEGAKWKDLFTNIHFSFDSSKPLLGYVNGKKVDSILNYPIRAEDSVVIFSGKNPNVETALKGRITKKRIESVGRKSESCATD</sequence>
<dbReference type="EMBL" id="MFZI01000038">
    <property type="protein sequence ID" value="OGK20261.1"/>
    <property type="molecule type" value="Genomic_DNA"/>
</dbReference>
<evidence type="ECO:0000256" key="1">
    <source>
        <dbReference type="SAM" id="Phobius"/>
    </source>
</evidence>
<keyword evidence="1" id="KW-0472">Membrane</keyword>
<name>A0A1F7GMW5_9BACT</name>
<proteinExistence type="predicted"/>
<evidence type="ECO:0000313" key="2">
    <source>
        <dbReference type="EMBL" id="OGK20261.1"/>
    </source>
</evidence>
<keyword evidence="1" id="KW-0812">Transmembrane</keyword>